<dbReference type="SUPFAM" id="SSF52833">
    <property type="entry name" value="Thioredoxin-like"/>
    <property type="match status" value="1"/>
</dbReference>
<dbReference type="AlphaFoldDB" id="A0A497Y0H9"/>
<organism evidence="4 6">
    <name type="scientific">Pedobacter alluvionis</name>
    <dbReference type="NCBI Taxonomy" id="475253"/>
    <lineage>
        <taxon>Bacteria</taxon>
        <taxon>Pseudomonadati</taxon>
        <taxon>Bacteroidota</taxon>
        <taxon>Sphingobacteriia</taxon>
        <taxon>Sphingobacteriales</taxon>
        <taxon>Sphingobacteriaceae</taxon>
        <taxon>Pedobacter</taxon>
    </lineage>
</organism>
<keyword evidence="1" id="KW-0812">Transmembrane</keyword>
<keyword evidence="1" id="KW-0472">Membrane</keyword>
<dbReference type="InterPro" id="IPR012336">
    <property type="entry name" value="Thioredoxin-like_fold"/>
</dbReference>
<dbReference type="EMBL" id="SOPX01000003">
    <property type="protein sequence ID" value="TFB30258.1"/>
    <property type="molecule type" value="Genomic_DNA"/>
</dbReference>
<keyword evidence="7" id="KW-1185">Reference proteome</keyword>
<gene>
    <name evidence="4" type="ORF">BCL90_3505</name>
    <name evidence="5" type="ORF">E3V97_18995</name>
</gene>
<dbReference type="Gene3D" id="3.90.70.10">
    <property type="entry name" value="Cysteine proteinases"/>
    <property type="match status" value="1"/>
</dbReference>
<dbReference type="RefSeq" id="WP_121285124.1">
    <property type="nucleotide sequence ID" value="NZ_RCCK01000012.1"/>
</dbReference>
<dbReference type="Proteomes" id="UP000297429">
    <property type="component" value="Unassembled WGS sequence"/>
</dbReference>
<proteinExistence type="predicted"/>
<evidence type="ECO:0000256" key="1">
    <source>
        <dbReference type="SAM" id="Phobius"/>
    </source>
</evidence>
<dbReference type="Gene3D" id="3.40.30.10">
    <property type="entry name" value="Glutaredoxin"/>
    <property type="match status" value="1"/>
</dbReference>
<dbReference type="Pfam" id="PF03412">
    <property type="entry name" value="Peptidase_C39"/>
    <property type="match status" value="1"/>
</dbReference>
<evidence type="ECO:0000313" key="6">
    <source>
        <dbReference type="Proteomes" id="UP000273898"/>
    </source>
</evidence>
<reference evidence="4 6" key="1">
    <citation type="submission" date="2018-10" db="EMBL/GenBank/DDBJ databases">
        <title>Genomic Encyclopedia of Archaeal and Bacterial Type Strains, Phase II (KMG-II): from individual species to whole genera.</title>
        <authorList>
            <person name="Goeker M."/>
        </authorList>
    </citation>
    <scope>NUCLEOTIDE SEQUENCE [LARGE SCALE GENOMIC DNA]</scope>
    <source>
        <strain evidence="4 6">DSM 19624</strain>
    </source>
</reference>
<evidence type="ECO:0000313" key="7">
    <source>
        <dbReference type="Proteomes" id="UP000297429"/>
    </source>
</evidence>
<dbReference type="InterPro" id="IPR005074">
    <property type="entry name" value="Peptidase_C39"/>
</dbReference>
<sequence>MNLFKTHKQNLESIVTDLLNHLHVRVTNLTAENCVQEHPEYPSILSLSDCLDKWNVKNDAYKIDKTDYDRDDLLFPFTAHFPEQGGRFILVHGIEGEHVHYSDEYQKHALMNENIFLERWDGVALYAEKVGQSGEVGYLGQYIFSLLQKMLYPVTLILALSILGLTIISHSFSGGYLAVFLIKCIGCAISMLLLIQSVNPKNSLVQNLCSLGGKGGCDTILKSKHAQLSTWLSWSEIGLYYFMGSFLLLLIYPSSIGLLSWLNALALPYTIWSLSYQFLKKQWCILCSLIQIVLWAEFLMNVSFHSFGKTFDLALLYMLPISFLTPIVVWSLLKNSFKRAVQPFKQQLNKFKYNTSLFRQVLTSQPRYAVSDELFPILLGNPAASTVITMVSNPYCDPCAKAHTLIEDLLKTKKDILVKVLFSTPDRDDDFRTKAARHLSALTLSENKELAAQALAHWYTNKETYENWCVKYPIAKNDNYHNITKIQKEWCEMADITFTPTILINGYKLPSVYSPEDLRYLLN</sequence>
<feature type="transmembrane region" description="Helical" evidence="1">
    <location>
        <begin position="283"/>
        <end position="302"/>
    </location>
</feature>
<dbReference type="InterPro" id="IPR036249">
    <property type="entry name" value="Thioredoxin-like_sf"/>
</dbReference>
<keyword evidence="1" id="KW-1133">Transmembrane helix</keyword>
<dbReference type="Proteomes" id="UP000273898">
    <property type="component" value="Unassembled WGS sequence"/>
</dbReference>
<evidence type="ECO:0000313" key="5">
    <source>
        <dbReference type="EMBL" id="TFB30258.1"/>
    </source>
</evidence>
<feature type="transmembrane region" description="Helical" evidence="1">
    <location>
        <begin position="314"/>
        <end position="333"/>
    </location>
</feature>
<evidence type="ECO:0000259" key="2">
    <source>
        <dbReference type="Pfam" id="PF03412"/>
    </source>
</evidence>
<name>A0A497Y0H9_9SPHI</name>
<reference evidence="5 7" key="2">
    <citation type="submission" date="2019-03" db="EMBL/GenBank/DDBJ databases">
        <authorList>
            <person name="He R.-H."/>
        </authorList>
    </citation>
    <scope>NUCLEOTIDE SEQUENCE [LARGE SCALE GENOMIC DNA]</scope>
    <source>
        <strain evidence="5 7">DSM 19624</strain>
    </source>
</reference>
<evidence type="ECO:0000313" key="4">
    <source>
        <dbReference type="EMBL" id="RLJ75156.1"/>
    </source>
</evidence>
<protein>
    <submittedName>
        <fullName evidence="4">Peptidase C39-like protein</fullName>
    </submittedName>
</protein>
<dbReference type="Pfam" id="PF13462">
    <property type="entry name" value="Thioredoxin_4"/>
    <property type="match status" value="1"/>
</dbReference>
<feature type="domain" description="Thioredoxin-like fold" evidence="3">
    <location>
        <begin position="377"/>
        <end position="522"/>
    </location>
</feature>
<dbReference type="OrthoDB" id="1100563at2"/>
<comment type="caution">
    <text evidence="4">The sequence shown here is derived from an EMBL/GenBank/DDBJ whole genome shotgun (WGS) entry which is preliminary data.</text>
</comment>
<evidence type="ECO:0000259" key="3">
    <source>
        <dbReference type="Pfam" id="PF13462"/>
    </source>
</evidence>
<feature type="transmembrane region" description="Helical" evidence="1">
    <location>
        <begin position="150"/>
        <end position="169"/>
    </location>
</feature>
<dbReference type="GO" id="GO:0006508">
    <property type="term" value="P:proteolysis"/>
    <property type="evidence" value="ECO:0007669"/>
    <property type="project" value="InterPro"/>
</dbReference>
<dbReference type="GO" id="GO:0005524">
    <property type="term" value="F:ATP binding"/>
    <property type="evidence" value="ECO:0007669"/>
    <property type="project" value="InterPro"/>
</dbReference>
<feature type="domain" description="Peptidase C39" evidence="2">
    <location>
        <begin position="39"/>
        <end position="129"/>
    </location>
</feature>
<accession>A0A497Y0H9</accession>
<dbReference type="CDD" id="cd12921">
    <property type="entry name" value="VKOR_4"/>
    <property type="match status" value="1"/>
</dbReference>
<feature type="transmembrane region" description="Helical" evidence="1">
    <location>
        <begin position="231"/>
        <end position="252"/>
    </location>
</feature>
<feature type="transmembrane region" description="Helical" evidence="1">
    <location>
        <begin position="175"/>
        <end position="195"/>
    </location>
</feature>
<dbReference type="EMBL" id="RCCK01000012">
    <property type="protein sequence ID" value="RLJ75156.1"/>
    <property type="molecule type" value="Genomic_DNA"/>
</dbReference>
<dbReference type="GO" id="GO:0008233">
    <property type="term" value="F:peptidase activity"/>
    <property type="evidence" value="ECO:0007669"/>
    <property type="project" value="InterPro"/>
</dbReference>
<dbReference type="GO" id="GO:0016020">
    <property type="term" value="C:membrane"/>
    <property type="evidence" value="ECO:0007669"/>
    <property type="project" value="InterPro"/>
</dbReference>